<dbReference type="Gene3D" id="2.60.120.600">
    <property type="entry name" value="Domain of unknown function DUF1214, C-terminal domain"/>
    <property type="match status" value="1"/>
</dbReference>
<dbReference type="EMBL" id="JAZHYN010000041">
    <property type="protein sequence ID" value="MEF3367423.1"/>
    <property type="molecule type" value="Genomic_DNA"/>
</dbReference>
<dbReference type="PANTHER" id="PTHR36509">
    <property type="entry name" value="BLL3101 PROTEIN"/>
    <property type="match status" value="1"/>
</dbReference>
<proteinExistence type="predicted"/>
<dbReference type="PANTHER" id="PTHR36509:SF2">
    <property type="entry name" value="BLL3101 PROTEIN"/>
    <property type="match status" value="1"/>
</dbReference>
<reference evidence="3 4" key="1">
    <citation type="submission" date="2024-02" db="EMBL/GenBank/DDBJ databases">
        <authorList>
            <person name="Grouzdev D."/>
        </authorList>
    </citation>
    <scope>NUCLEOTIDE SEQUENCE [LARGE SCALE GENOMIC DNA]</scope>
    <source>
        <strain evidence="3 4">9N</strain>
    </source>
</reference>
<dbReference type="SUPFAM" id="SSF160935">
    <property type="entry name" value="VPA0735-like"/>
    <property type="match status" value="1"/>
</dbReference>
<organism evidence="3 4">
    <name type="scientific">Methylocystis borbori</name>
    <dbReference type="NCBI Taxonomy" id="3118750"/>
    <lineage>
        <taxon>Bacteria</taxon>
        <taxon>Pseudomonadati</taxon>
        <taxon>Pseudomonadota</taxon>
        <taxon>Alphaproteobacteria</taxon>
        <taxon>Hyphomicrobiales</taxon>
        <taxon>Methylocystaceae</taxon>
        <taxon>Methylocystis</taxon>
    </lineage>
</organism>
<evidence type="ECO:0000313" key="4">
    <source>
        <dbReference type="Proteomes" id="UP001350748"/>
    </source>
</evidence>
<feature type="transmembrane region" description="Helical" evidence="1">
    <location>
        <begin position="6"/>
        <end position="31"/>
    </location>
</feature>
<dbReference type="PIRSF" id="PIRSF009471">
    <property type="entry name" value="UCP009471"/>
    <property type="match status" value="1"/>
</dbReference>
<evidence type="ECO:0000313" key="3">
    <source>
        <dbReference type="EMBL" id="MEF3367423.1"/>
    </source>
</evidence>
<keyword evidence="1" id="KW-1133">Transmembrane helix</keyword>
<dbReference type="InterPro" id="IPR037049">
    <property type="entry name" value="DUF1214_C_sf"/>
</dbReference>
<gene>
    <name evidence="3" type="ORF">V3H18_12855</name>
</gene>
<protein>
    <submittedName>
        <fullName evidence="3">DUF1214 domain-containing protein</fullName>
    </submittedName>
</protein>
<dbReference type="Pfam" id="PF06742">
    <property type="entry name" value="DUF1214"/>
    <property type="match status" value="1"/>
</dbReference>
<dbReference type="RefSeq" id="WP_332082469.1">
    <property type="nucleotide sequence ID" value="NZ_JAZHYN010000041.1"/>
</dbReference>
<keyword evidence="4" id="KW-1185">Reference proteome</keyword>
<dbReference type="InterPro" id="IPR012038">
    <property type="entry name" value="UCP009471"/>
</dbReference>
<evidence type="ECO:0000259" key="2">
    <source>
        <dbReference type="Pfam" id="PF06742"/>
    </source>
</evidence>
<sequence length="196" mass="20834">MKFKPYANYLSAGSVMIAGVALGLFATLLSLDSGYGFDPLRAGPWTAWPKVGGADIDPYARAVVSRSGEAPLGRDQGLAFVARADSSGAPLDADCEYRIVDPLPAARFWTLALATAEGRLIANPAERYGYSSVDVLRREGGAFEIAVAREARPGNWLSPGGARGFIVVLRLYDTPLDVESNPDPNSFPKIVKLACA</sequence>
<accession>A0ABU7XJ65</accession>
<keyword evidence="1" id="KW-0472">Membrane</keyword>
<evidence type="ECO:0000256" key="1">
    <source>
        <dbReference type="SAM" id="Phobius"/>
    </source>
</evidence>
<dbReference type="Proteomes" id="UP001350748">
    <property type="component" value="Unassembled WGS sequence"/>
</dbReference>
<dbReference type="InterPro" id="IPR010621">
    <property type="entry name" value="DUF1214"/>
</dbReference>
<name>A0ABU7XJ65_9HYPH</name>
<feature type="domain" description="DUF1214" evidence="2">
    <location>
        <begin position="78"/>
        <end position="174"/>
    </location>
</feature>
<keyword evidence="1" id="KW-0812">Transmembrane</keyword>
<comment type="caution">
    <text evidence="3">The sequence shown here is derived from an EMBL/GenBank/DDBJ whole genome shotgun (WGS) entry which is preliminary data.</text>
</comment>